<dbReference type="AlphaFoldDB" id="A0A6H1WTF4"/>
<name>A0A6H1WTF4_9BACT</name>
<dbReference type="EMBL" id="CP042909">
    <property type="protein sequence ID" value="QJA06483.1"/>
    <property type="molecule type" value="Genomic_DNA"/>
</dbReference>
<evidence type="ECO:0000313" key="3">
    <source>
        <dbReference type="Proteomes" id="UP000501253"/>
    </source>
</evidence>
<dbReference type="Proteomes" id="UP000501253">
    <property type="component" value="Chromosome"/>
</dbReference>
<accession>A0A6H1WTF4</accession>
<organism evidence="2 3">
    <name type="scientific">Thermosulfurimonas marina</name>
    <dbReference type="NCBI Taxonomy" id="2047767"/>
    <lineage>
        <taxon>Bacteria</taxon>
        <taxon>Pseudomonadati</taxon>
        <taxon>Thermodesulfobacteriota</taxon>
        <taxon>Thermodesulfobacteria</taxon>
        <taxon>Thermodesulfobacteriales</taxon>
        <taxon>Thermodesulfobacteriaceae</taxon>
        <taxon>Thermosulfurimonas</taxon>
    </lineage>
</organism>
<sequence>MGQDRPQGGDYPADPGEAAESASGLNLGAGEDLQIPFGKGITCGGKGSQKGRGREIGVLTTEDLLSLIKITEGKTAKGAMYNPQGWGFCGLASLANHRTLPSIY</sequence>
<dbReference type="KEGG" id="tmai:FVE67_06575"/>
<reference evidence="2 3" key="1">
    <citation type="submission" date="2019-08" db="EMBL/GenBank/DDBJ databases">
        <title>Complete genome sequence of Thermosulfurimonas marina SU872T, an anaerobic thermophilic chemolithoautotrophic bacterium isolated from a shallow marine hydrothermal vent.</title>
        <authorList>
            <person name="Allioux M."/>
            <person name="Jebbar M."/>
            <person name="Slobodkina G."/>
            <person name="Slobodkin A."/>
            <person name="Moalic Y."/>
            <person name="Frolova A."/>
            <person name="Shao Z."/>
            <person name="Alain K."/>
        </authorList>
    </citation>
    <scope>NUCLEOTIDE SEQUENCE [LARGE SCALE GENOMIC DNA]</scope>
    <source>
        <strain evidence="2 3">SU872</strain>
    </source>
</reference>
<evidence type="ECO:0000256" key="1">
    <source>
        <dbReference type="SAM" id="MobiDB-lite"/>
    </source>
</evidence>
<gene>
    <name evidence="2" type="ORF">FVE67_06575</name>
</gene>
<proteinExistence type="predicted"/>
<feature type="region of interest" description="Disordered" evidence="1">
    <location>
        <begin position="1"/>
        <end position="25"/>
    </location>
</feature>
<protein>
    <submittedName>
        <fullName evidence="2">Uncharacterized protein</fullName>
    </submittedName>
</protein>
<keyword evidence="3" id="KW-1185">Reference proteome</keyword>
<evidence type="ECO:0000313" key="2">
    <source>
        <dbReference type="EMBL" id="QJA06483.1"/>
    </source>
</evidence>